<dbReference type="Gene3D" id="2.60.40.3570">
    <property type="match status" value="1"/>
</dbReference>
<feature type="chain" id="PRO_5009918821" description="Lcl C-terminal domain-containing protein" evidence="2">
    <location>
        <begin position="26"/>
        <end position="476"/>
    </location>
</feature>
<accession>A0A1M6JW69</accession>
<feature type="signal peptide" evidence="2">
    <location>
        <begin position="1"/>
        <end position="25"/>
    </location>
</feature>
<evidence type="ECO:0000313" key="5">
    <source>
        <dbReference type="Proteomes" id="UP000184192"/>
    </source>
</evidence>
<dbReference type="AlphaFoldDB" id="A0A1M6JW69"/>
<evidence type="ECO:0000259" key="3">
    <source>
        <dbReference type="Pfam" id="PF07603"/>
    </source>
</evidence>
<dbReference type="EMBL" id="FQZN01000032">
    <property type="protein sequence ID" value="SHJ50926.1"/>
    <property type="molecule type" value="Genomic_DNA"/>
</dbReference>
<sequence>METNILYFRLLVLLSAVSLCGCSNDDEPVATATDGTTLTVTARADGFASTDGTAHTGTPQTDTPQTRASESGYTTTFVKDDQIGVFAVKDGSVITGCQNVPFTYNGTSWNGSTPVYKYPDATYFAYYPYTADMNDKTSVDAIVSAFNTAVAAATDQSTYAKYTACDLMTTTGDVSPTGSSLSFSFTHRMSLIEISLPAQKYKTSNDTNAYEYSAPVLGATFNLTPNGNSATTIKPCPMGNGVFRYIVPAGTSGVTVSGAFNIADGKTIEYSKSSLSLSAGNYKRLNVTCSGVPSTTPTVRALAVGDFFYSDGGICPGDANPPSEGCIGVVYCVDNSFITSNSTKKSDSGYIHGLVVALKDASSSSTWDNASSAVSNYGNTVATPSGSSGWYLPNLDELKYICGGNNSSQSTKGKGNLNDQFNKLSSGNVDSFGNGNIYWSSTEHDSLNAYYVYFGDGSDGWGGKSYSTRVRSSLAF</sequence>
<dbReference type="GeneID" id="92714079"/>
<dbReference type="InterPro" id="IPR042278">
    <property type="entry name" value="Mfa-like_1_N"/>
</dbReference>
<name>A0A1M6JW69_9BACE</name>
<protein>
    <recommendedName>
        <fullName evidence="3">Lcl C-terminal domain-containing protein</fullName>
    </recommendedName>
</protein>
<feature type="region of interest" description="Disordered" evidence="1">
    <location>
        <begin position="48"/>
        <end position="69"/>
    </location>
</feature>
<dbReference type="CDD" id="cd13120">
    <property type="entry name" value="BF2867_like_N"/>
    <property type="match status" value="1"/>
</dbReference>
<dbReference type="eggNOG" id="ENOG5033AY2">
    <property type="taxonomic scope" value="Bacteria"/>
</dbReference>
<feature type="compositionally biased region" description="Polar residues" evidence="1">
    <location>
        <begin position="50"/>
        <end position="69"/>
    </location>
</feature>
<dbReference type="InterPro" id="IPR025049">
    <property type="entry name" value="Mfa-like_1"/>
</dbReference>
<feature type="domain" description="Lcl C-terminal" evidence="3">
    <location>
        <begin position="362"/>
        <end position="471"/>
    </location>
</feature>
<evidence type="ECO:0000313" key="4">
    <source>
        <dbReference type="EMBL" id="SHJ50926.1"/>
    </source>
</evidence>
<keyword evidence="2" id="KW-0732">Signal</keyword>
<dbReference type="Gene3D" id="2.60.40.2620">
    <property type="entry name" value="Fimbrillin-like"/>
    <property type="match status" value="1"/>
</dbReference>
<evidence type="ECO:0000256" key="2">
    <source>
        <dbReference type="SAM" id="SignalP"/>
    </source>
</evidence>
<evidence type="ECO:0000256" key="1">
    <source>
        <dbReference type="SAM" id="MobiDB-lite"/>
    </source>
</evidence>
<gene>
    <name evidence="4" type="ORF">SAMN05444350_13247</name>
</gene>
<organism evidence="4 5">
    <name type="scientific">Bacteroides stercorirosoris</name>
    <dbReference type="NCBI Taxonomy" id="871324"/>
    <lineage>
        <taxon>Bacteria</taxon>
        <taxon>Pseudomonadati</taxon>
        <taxon>Bacteroidota</taxon>
        <taxon>Bacteroidia</taxon>
        <taxon>Bacteroidales</taxon>
        <taxon>Bacteroidaceae</taxon>
        <taxon>Bacteroides</taxon>
    </lineage>
</organism>
<dbReference type="Pfam" id="PF13149">
    <property type="entry name" value="Mfa_like_1"/>
    <property type="match status" value="1"/>
</dbReference>
<dbReference type="InterPro" id="IPR011460">
    <property type="entry name" value="Lcl_C"/>
</dbReference>
<keyword evidence="5" id="KW-1185">Reference proteome</keyword>
<reference evidence="5" key="1">
    <citation type="submission" date="2016-11" db="EMBL/GenBank/DDBJ databases">
        <authorList>
            <person name="Varghese N."/>
            <person name="Submissions S."/>
        </authorList>
    </citation>
    <scope>NUCLEOTIDE SEQUENCE [LARGE SCALE GENOMIC DNA]</scope>
    <source>
        <strain evidence="5">DSM 26884</strain>
    </source>
</reference>
<dbReference type="Pfam" id="PF07603">
    <property type="entry name" value="Lcl_C"/>
    <property type="match status" value="1"/>
</dbReference>
<proteinExistence type="predicted"/>
<dbReference type="Proteomes" id="UP000184192">
    <property type="component" value="Unassembled WGS sequence"/>
</dbReference>
<dbReference type="RefSeq" id="WP_073314620.1">
    <property type="nucleotide sequence ID" value="NZ_FQZN01000032.1"/>
</dbReference>